<accession>A0A369TR14</accession>
<dbReference type="InterPro" id="IPR051472">
    <property type="entry name" value="T3SS_Stator/FliH"/>
</dbReference>
<dbReference type="PANTHER" id="PTHR34982:SF1">
    <property type="entry name" value="FLAGELLAR ASSEMBLY PROTEIN FLIH"/>
    <property type="match status" value="1"/>
</dbReference>
<dbReference type="EMBL" id="QPMK01000012">
    <property type="protein sequence ID" value="RDD65416.1"/>
    <property type="molecule type" value="Genomic_DNA"/>
</dbReference>
<evidence type="ECO:0000256" key="1">
    <source>
        <dbReference type="ARBA" id="ARBA00022448"/>
    </source>
</evidence>
<dbReference type="RefSeq" id="WP_114511727.1">
    <property type="nucleotide sequence ID" value="NZ_QPMK01000012.1"/>
</dbReference>
<feature type="region of interest" description="Disordered" evidence="3">
    <location>
        <begin position="1"/>
        <end position="25"/>
    </location>
</feature>
<name>A0A369TR14_9RHOB</name>
<protein>
    <submittedName>
        <fullName evidence="4">Uncharacterized protein</fullName>
    </submittedName>
</protein>
<keyword evidence="5" id="KW-1185">Reference proteome</keyword>
<proteinExistence type="predicted"/>
<dbReference type="GO" id="GO:0015031">
    <property type="term" value="P:protein transport"/>
    <property type="evidence" value="ECO:0007669"/>
    <property type="project" value="UniProtKB-KW"/>
</dbReference>
<dbReference type="PANTHER" id="PTHR34982">
    <property type="entry name" value="YOP PROTEINS TRANSLOCATION PROTEIN L"/>
    <property type="match status" value="1"/>
</dbReference>
<evidence type="ECO:0000256" key="2">
    <source>
        <dbReference type="ARBA" id="ARBA00022927"/>
    </source>
</evidence>
<keyword evidence="1" id="KW-0813">Transport</keyword>
<dbReference type="OrthoDB" id="7873045at2"/>
<evidence type="ECO:0000313" key="5">
    <source>
        <dbReference type="Proteomes" id="UP000253977"/>
    </source>
</evidence>
<dbReference type="Proteomes" id="UP000253977">
    <property type="component" value="Unassembled WGS sequence"/>
</dbReference>
<dbReference type="AlphaFoldDB" id="A0A369TR14"/>
<comment type="caution">
    <text evidence="4">The sequence shown here is derived from an EMBL/GenBank/DDBJ whole genome shotgun (WGS) entry which is preliminary data.</text>
</comment>
<keyword evidence="2" id="KW-0653">Protein transport</keyword>
<sequence length="215" mass="23686">MNAPLKLRNFDEDGSAPSHDPDLPSREEIDAQIAKAFKQGSVEGYLAGADAGRAEMRKTMEAAQAEMVDGLTRELANLAASMQAQNDALTAQVVGFTLQTCEILFPELVERLSTERVRKMATQSLKMAIGSTRIDLRLSPATLDQIGPELQRRAAYYKCDHALRLTADPALRAGDARMAWDHGKLDYGFNKICDRLLGELRDTHARALAAQKEKD</sequence>
<dbReference type="GO" id="GO:0005829">
    <property type="term" value="C:cytosol"/>
    <property type="evidence" value="ECO:0007669"/>
    <property type="project" value="TreeGrafter"/>
</dbReference>
<reference evidence="4 5" key="1">
    <citation type="submission" date="2018-07" db="EMBL/GenBank/DDBJ databases">
        <title>Thalassococcus profundi sp. nov., a marine bacterium isolated from deep seawater of Okinawa Trough.</title>
        <authorList>
            <person name="Yu M."/>
        </authorList>
    </citation>
    <scope>NUCLEOTIDE SEQUENCE [LARGE SCALE GENOMIC DNA]</scope>
    <source>
        <strain evidence="4 5">WRAS1</strain>
    </source>
</reference>
<evidence type="ECO:0000313" key="4">
    <source>
        <dbReference type="EMBL" id="RDD65416.1"/>
    </source>
</evidence>
<evidence type="ECO:0000256" key="3">
    <source>
        <dbReference type="SAM" id="MobiDB-lite"/>
    </source>
</evidence>
<organism evidence="4 5">
    <name type="scientific">Thalassococcus profundi</name>
    <dbReference type="NCBI Taxonomy" id="2282382"/>
    <lineage>
        <taxon>Bacteria</taxon>
        <taxon>Pseudomonadati</taxon>
        <taxon>Pseudomonadota</taxon>
        <taxon>Alphaproteobacteria</taxon>
        <taxon>Rhodobacterales</taxon>
        <taxon>Roseobacteraceae</taxon>
        <taxon>Thalassococcus</taxon>
    </lineage>
</organism>
<gene>
    <name evidence="4" type="ORF">DU478_14700</name>
</gene>